<dbReference type="GO" id="GO:0046872">
    <property type="term" value="F:metal ion binding"/>
    <property type="evidence" value="ECO:0007669"/>
    <property type="project" value="InterPro"/>
</dbReference>
<proteinExistence type="predicted"/>
<name>A0A1F4X368_UNCKA</name>
<evidence type="ECO:0000313" key="2">
    <source>
        <dbReference type="Proteomes" id="UP000176815"/>
    </source>
</evidence>
<dbReference type="EMBL" id="MEWG01000050">
    <property type="protein sequence ID" value="OGC76127.1"/>
    <property type="molecule type" value="Genomic_DNA"/>
</dbReference>
<evidence type="ECO:0008006" key="3">
    <source>
        <dbReference type="Google" id="ProtNLM"/>
    </source>
</evidence>
<organism evidence="1 2">
    <name type="scientific">candidate division WWE3 bacterium RIFOXYD1_FULL_39_9</name>
    <dbReference type="NCBI Taxonomy" id="1802649"/>
    <lineage>
        <taxon>Bacteria</taxon>
        <taxon>Katanobacteria</taxon>
    </lineage>
</organism>
<dbReference type="PANTHER" id="PTHR33677:SF3">
    <property type="entry name" value="COPPER-SENSING TRANSCRIPTIONAL REPRESSOR RICR"/>
    <property type="match status" value="1"/>
</dbReference>
<reference evidence="1 2" key="1">
    <citation type="journal article" date="2016" name="Nat. Commun.">
        <title>Thousands of microbial genomes shed light on interconnected biogeochemical processes in an aquifer system.</title>
        <authorList>
            <person name="Anantharaman K."/>
            <person name="Brown C.T."/>
            <person name="Hug L.A."/>
            <person name="Sharon I."/>
            <person name="Castelle C.J."/>
            <person name="Probst A.J."/>
            <person name="Thomas B.C."/>
            <person name="Singh A."/>
            <person name="Wilkins M.J."/>
            <person name="Karaoz U."/>
            <person name="Brodie E.L."/>
            <person name="Williams K.H."/>
            <person name="Hubbard S.S."/>
            <person name="Banfield J.F."/>
        </authorList>
    </citation>
    <scope>NUCLEOTIDE SEQUENCE [LARGE SCALE GENOMIC DNA]</scope>
</reference>
<dbReference type="Pfam" id="PF02583">
    <property type="entry name" value="Trns_repr_metal"/>
    <property type="match status" value="1"/>
</dbReference>
<dbReference type="AlphaFoldDB" id="A0A1F4X368"/>
<dbReference type="GO" id="GO:0045892">
    <property type="term" value="P:negative regulation of DNA-templated transcription"/>
    <property type="evidence" value="ECO:0007669"/>
    <property type="project" value="UniProtKB-ARBA"/>
</dbReference>
<dbReference type="InterPro" id="IPR038390">
    <property type="entry name" value="Metal_Tscrpt_repr_sf"/>
</dbReference>
<dbReference type="InterPro" id="IPR003735">
    <property type="entry name" value="Metal_Tscrpt_repr"/>
</dbReference>
<sequence length="89" mass="10343">MEKHTKTKKEKACHRLKIISGHVKAIEKMVVNDEYCLDILHQSLAVQKALKKFDMYIMEDHLKHCVVQQAKDGQDAKIVSELLSIYSYK</sequence>
<dbReference type="Proteomes" id="UP000176815">
    <property type="component" value="Unassembled WGS sequence"/>
</dbReference>
<dbReference type="PANTHER" id="PTHR33677">
    <property type="entry name" value="TRANSCRIPTIONAL REPRESSOR FRMR-RELATED"/>
    <property type="match status" value="1"/>
</dbReference>
<protein>
    <recommendedName>
        <fullName evidence="3">Transcriptional regulator</fullName>
    </recommendedName>
</protein>
<comment type="caution">
    <text evidence="1">The sequence shown here is derived from an EMBL/GenBank/DDBJ whole genome shotgun (WGS) entry which is preliminary data.</text>
</comment>
<accession>A0A1F4X368</accession>
<evidence type="ECO:0000313" key="1">
    <source>
        <dbReference type="EMBL" id="OGC76127.1"/>
    </source>
</evidence>
<gene>
    <name evidence="1" type="ORF">A2619_02095</name>
</gene>
<dbReference type="GO" id="GO:0003677">
    <property type="term" value="F:DNA binding"/>
    <property type="evidence" value="ECO:0007669"/>
    <property type="project" value="InterPro"/>
</dbReference>
<dbReference type="Gene3D" id="1.20.58.1000">
    <property type="entry name" value="Metal-sensitive repressor, helix protomer"/>
    <property type="match status" value="1"/>
</dbReference>